<organism evidence="1 2">
    <name type="scientific">Methylosinus trichosporium (strain ATCC 35070 / NCIMB 11131 / UNIQEM 75 / OB3b)</name>
    <dbReference type="NCBI Taxonomy" id="595536"/>
    <lineage>
        <taxon>Bacteria</taxon>
        <taxon>Pseudomonadati</taxon>
        <taxon>Pseudomonadota</taxon>
        <taxon>Alphaproteobacteria</taxon>
        <taxon>Hyphomicrobiales</taxon>
        <taxon>Methylocystaceae</taxon>
        <taxon>Methylosinus</taxon>
    </lineage>
</organism>
<proteinExistence type="predicted"/>
<keyword evidence="2" id="KW-1185">Reference proteome</keyword>
<protein>
    <submittedName>
        <fullName evidence="1">SRPBCC domain-containing protein</fullName>
    </submittedName>
</protein>
<geneLocation type="plasmid" evidence="2">
    <name>pob3b3</name>
</geneLocation>
<keyword evidence="1" id="KW-0614">Plasmid</keyword>
<dbReference type="RefSeq" id="WP_003615491.1">
    <property type="nucleotide sequence ID" value="NZ_ADVE02000003.1"/>
</dbReference>
<accession>A0A2D2D7H0</accession>
<evidence type="ECO:0000313" key="2">
    <source>
        <dbReference type="Proteomes" id="UP000230709"/>
    </source>
</evidence>
<dbReference type="PANTHER" id="PTHR36166">
    <property type="entry name" value="CHROMOSOME 9, WHOLE GENOME SHOTGUN SEQUENCE"/>
    <property type="match status" value="1"/>
</dbReference>
<dbReference type="Proteomes" id="UP000230709">
    <property type="component" value="Plasmid pOB3b3"/>
</dbReference>
<dbReference type="CDD" id="cd07822">
    <property type="entry name" value="SRPBCC_4"/>
    <property type="match status" value="1"/>
</dbReference>
<dbReference type="Gene3D" id="3.30.530.20">
    <property type="match status" value="1"/>
</dbReference>
<dbReference type="KEGG" id="mtw:CQW49_23790"/>
<gene>
    <name evidence="1" type="ORF">CQW49_23790</name>
</gene>
<evidence type="ECO:0000313" key="1">
    <source>
        <dbReference type="EMBL" id="ATQ70971.1"/>
    </source>
</evidence>
<reference evidence="2" key="1">
    <citation type="submission" date="2017-10" db="EMBL/GenBank/DDBJ databases">
        <title>Completed PacBio SMRT sequence of Methylosinus trichosporium OB3b reveals presence of a third large plasmid.</title>
        <authorList>
            <person name="Charles T.C."/>
            <person name="Lynch M.D.J."/>
            <person name="Heil J.R."/>
            <person name="Cheng J."/>
        </authorList>
    </citation>
    <scope>NUCLEOTIDE SEQUENCE [LARGE SCALE GENOMIC DNA]</scope>
    <source>
        <strain evidence="2">OB3b</strain>
        <plasmid evidence="2">pob3b3</plasmid>
    </source>
</reference>
<dbReference type="STRING" id="595536.GCA_000178815_00094"/>
<dbReference type="PANTHER" id="PTHR36166:SF1">
    <property type="entry name" value="SRPBCC DOMAIN-CONTAINING PROTEIN"/>
    <property type="match status" value="1"/>
</dbReference>
<dbReference type="InterPro" id="IPR023393">
    <property type="entry name" value="START-like_dom_sf"/>
</dbReference>
<dbReference type="Pfam" id="PF10604">
    <property type="entry name" value="Polyketide_cyc2"/>
    <property type="match status" value="1"/>
</dbReference>
<dbReference type="AlphaFoldDB" id="A0A2D2D7H0"/>
<dbReference type="InterPro" id="IPR019587">
    <property type="entry name" value="Polyketide_cyclase/dehydratase"/>
</dbReference>
<dbReference type="EMBL" id="CP023740">
    <property type="protein sequence ID" value="ATQ70971.1"/>
    <property type="molecule type" value="Genomic_DNA"/>
</dbReference>
<sequence length="150" mass="16929">MSQRIIETTIEIAAPVETVWRALVDFPSYPQWSRFILSIDGEARRGAPLAVRLDDGGGGVMLMRPRIVAFDEAVELRWRGVVGARFLFTGEHSFRLEPLSETVTRFAQKEAFGGMLVPLFWKRLDTHTRRAFHSFNSALRERAEALAPAG</sequence>
<name>A0A2D2D7H0_METT3</name>
<dbReference type="SUPFAM" id="SSF55961">
    <property type="entry name" value="Bet v1-like"/>
    <property type="match status" value="1"/>
</dbReference>